<dbReference type="Proteomes" id="UP000266841">
    <property type="component" value="Unassembled WGS sequence"/>
</dbReference>
<name>K0S274_THAOC</name>
<dbReference type="AlphaFoldDB" id="K0S274"/>
<evidence type="ECO:0000313" key="1">
    <source>
        <dbReference type="EMBL" id="EJK59325.1"/>
    </source>
</evidence>
<reference evidence="1 2" key="1">
    <citation type="journal article" date="2012" name="Genome Biol.">
        <title>Genome and low-iron response of an oceanic diatom adapted to chronic iron limitation.</title>
        <authorList>
            <person name="Lommer M."/>
            <person name="Specht M."/>
            <person name="Roy A.S."/>
            <person name="Kraemer L."/>
            <person name="Andreson R."/>
            <person name="Gutowska M.A."/>
            <person name="Wolf J."/>
            <person name="Bergner S.V."/>
            <person name="Schilhabel M.B."/>
            <person name="Klostermeier U.C."/>
            <person name="Beiko R.G."/>
            <person name="Rosenstiel P."/>
            <person name="Hippler M."/>
            <person name="Laroche J."/>
        </authorList>
    </citation>
    <scope>NUCLEOTIDE SEQUENCE [LARGE SCALE GENOMIC DNA]</scope>
    <source>
        <strain evidence="1 2">CCMP1005</strain>
    </source>
</reference>
<evidence type="ECO:0000313" key="2">
    <source>
        <dbReference type="Proteomes" id="UP000266841"/>
    </source>
</evidence>
<comment type="caution">
    <text evidence="1">The sequence shown here is derived from an EMBL/GenBank/DDBJ whole genome shotgun (WGS) entry which is preliminary data.</text>
</comment>
<protein>
    <submittedName>
        <fullName evidence="1">Uncharacterized protein</fullName>
    </submittedName>
</protein>
<gene>
    <name evidence="1" type="ORF">THAOC_20470</name>
</gene>
<proteinExistence type="predicted"/>
<organism evidence="1 2">
    <name type="scientific">Thalassiosira oceanica</name>
    <name type="common">Marine diatom</name>
    <dbReference type="NCBI Taxonomy" id="159749"/>
    <lineage>
        <taxon>Eukaryota</taxon>
        <taxon>Sar</taxon>
        <taxon>Stramenopiles</taxon>
        <taxon>Ochrophyta</taxon>
        <taxon>Bacillariophyta</taxon>
        <taxon>Coscinodiscophyceae</taxon>
        <taxon>Thalassiosirophycidae</taxon>
        <taxon>Thalassiosirales</taxon>
        <taxon>Thalassiosiraceae</taxon>
        <taxon>Thalassiosira</taxon>
    </lineage>
</organism>
<keyword evidence="2" id="KW-1185">Reference proteome</keyword>
<accession>K0S274</accession>
<dbReference type="EMBL" id="AGNL01023110">
    <property type="protein sequence ID" value="EJK59325.1"/>
    <property type="molecule type" value="Genomic_DNA"/>
</dbReference>
<sequence>MSAGKQPPSPRANDRVHLLSMGSGSLGQWFQAGQVLTSRRNFCSTDAIVNKFGVLGVICRHDKSDGTLTPVSLVH</sequence>